<name>A0ABR4HTB0_9EURO</name>
<protein>
    <submittedName>
        <fullName evidence="1">Uncharacterized protein</fullName>
    </submittedName>
</protein>
<organism evidence="1 2">
    <name type="scientific">Aspergillus cavernicola</name>
    <dbReference type="NCBI Taxonomy" id="176166"/>
    <lineage>
        <taxon>Eukaryota</taxon>
        <taxon>Fungi</taxon>
        <taxon>Dikarya</taxon>
        <taxon>Ascomycota</taxon>
        <taxon>Pezizomycotina</taxon>
        <taxon>Eurotiomycetes</taxon>
        <taxon>Eurotiomycetidae</taxon>
        <taxon>Eurotiales</taxon>
        <taxon>Aspergillaceae</taxon>
        <taxon>Aspergillus</taxon>
        <taxon>Aspergillus subgen. Nidulantes</taxon>
    </lineage>
</organism>
<reference evidence="1 2" key="1">
    <citation type="submission" date="2024-07" db="EMBL/GenBank/DDBJ databases">
        <title>Section-level genome sequencing and comparative genomics of Aspergillus sections Usti and Cavernicolus.</title>
        <authorList>
            <consortium name="Lawrence Berkeley National Laboratory"/>
            <person name="Nybo J.L."/>
            <person name="Vesth T.C."/>
            <person name="Theobald S."/>
            <person name="Frisvad J.C."/>
            <person name="Larsen T.O."/>
            <person name="Kjaerboelling I."/>
            <person name="Rothschild-Mancinelli K."/>
            <person name="Lyhne E.K."/>
            <person name="Kogle M.E."/>
            <person name="Barry K."/>
            <person name="Clum A."/>
            <person name="Na H."/>
            <person name="Ledsgaard L."/>
            <person name="Lin J."/>
            <person name="Lipzen A."/>
            <person name="Kuo A."/>
            <person name="Riley R."/>
            <person name="Mondo S."/>
            <person name="LaButti K."/>
            <person name="Haridas S."/>
            <person name="Pangalinan J."/>
            <person name="Salamov A.A."/>
            <person name="Simmons B.A."/>
            <person name="Magnuson J.K."/>
            <person name="Chen J."/>
            <person name="Drula E."/>
            <person name="Henrissat B."/>
            <person name="Wiebenga A."/>
            <person name="Lubbers R.J."/>
            <person name="Gomes A.C."/>
            <person name="Makela M.R."/>
            <person name="Stajich J."/>
            <person name="Grigoriev I.V."/>
            <person name="Mortensen U.H."/>
            <person name="De vries R.P."/>
            <person name="Baker S.E."/>
            <person name="Andersen M.R."/>
        </authorList>
    </citation>
    <scope>NUCLEOTIDE SEQUENCE [LARGE SCALE GENOMIC DNA]</scope>
    <source>
        <strain evidence="1 2">CBS 600.67</strain>
    </source>
</reference>
<evidence type="ECO:0000313" key="1">
    <source>
        <dbReference type="EMBL" id="KAL2818724.1"/>
    </source>
</evidence>
<proteinExistence type="predicted"/>
<keyword evidence="2" id="KW-1185">Reference proteome</keyword>
<dbReference type="Proteomes" id="UP001610335">
    <property type="component" value="Unassembled WGS sequence"/>
</dbReference>
<evidence type="ECO:0000313" key="2">
    <source>
        <dbReference type="Proteomes" id="UP001610335"/>
    </source>
</evidence>
<dbReference type="EMBL" id="JBFXLS010000082">
    <property type="protein sequence ID" value="KAL2818724.1"/>
    <property type="molecule type" value="Genomic_DNA"/>
</dbReference>
<sequence>MQAGSAYNHEVYHLIIKPSLRAATKTFVSRNTQHFINTVIRDCFLKHNVQKAFSVCLLHRHFDLDQDKRNIEEDSQAVALTNLDNIYSSSWLFHDRKLLPYEVKQGDILPTPPADFVAELGLMLQTNSLYNIIGLQIFQDGIVGMEKIDYAARISTTVSYPEGAEEVNSPRPLFHPLPFF</sequence>
<gene>
    <name evidence="1" type="ORF">BDW59DRAFT_175072</name>
</gene>
<accession>A0ABR4HTB0</accession>
<comment type="caution">
    <text evidence="1">The sequence shown here is derived from an EMBL/GenBank/DDBJ whole genome shotgun (WGS) entry which is preliminary data.</text>
</comment>